<gene>
    <name evidence="2" type="ORF">JOC94_004012</name>
</gene>
<proteinExistence type="predicted"/>
<feature type="transmembrane region" description="Helical" evidence="1">
    <location>
        <begin position="218"/>
        <end position="239"/>
    </location>
</feature>
<organism evidence="2 3">
    <name type="scientific">Siminovitchia thermophila</name>
    <dbReference type="NCBI Taxonomy" id="1245522"/>
    <lineage>
        <taxon>Bacteria</taxon>
        <taxon>Bacillati</taxon>
        <taxon>Bacillota</taxon>
        <taxon>Bacilli</taxon>
        <taxon>Bacillales</taxon>
        <taxon>Bacillaceae</taxon>
        <taxon>Siminovitchia</taxon>
    </lineage>
</organism>
<accession>A0ABS2RBF2</accession>
<reference evidence="2 3" key="1">
    <citation type="submission" date="2021-01" db="EMBL/GenBank/DDBJ databases">
        <title>Genomic Encyclopedia of Type Strains, Phase IV (KMG-IV): sequencing the most valuable type-strain genomes for metagenomic binning, comparative biology and taxonomic classification.</title>
        <authorList>
            <person name="Goeker M."/>
        </authorList>
    </citation>
    <scope>NUCLEOTIDE SEQUENCE [LARGE SCALE GENOMIC DNA]</scope>
    <source>
        <strain evidence="2 3">DSM 105453</strain>
    </source>
</reference>
<feature type="transmembrane region" description="Helical" evidence="1">
    <location>
        <begin position="181"/>
        <end position="206"/>
    </location>
</feature>
<feature type="transmembrane region" description="Helical" evidence="1">
    <location>
        <begin position="82"/>
        <end position="103"/>
    </location>
</feature>
<keyword evidence="1" id="KW-0812">Transmembrane</keyword>
<keyword evidence="3" id="KW-1185">Reference proteome</keyword>
<evidence type="ECO:0000313" key="2">
    <source>
        <dbReference type="EMBL" id="MBM7716988.1"/>
    </source>
</evidence>
<dbReference type="EMBL" id="JAFBFH010000036">
    <property type="protein sequence ID" value="MBM7716988.1"/>
    <property type="molecule type" value="Genomic_DNA"/>
</dbReference>
<dbReference type="PANTHER" id="PTHR37814:SF1">
    <property type="entry name" value="MEMBRANE PROTEIN"/>
    <property type="match status" value="1"/>
</dbReference>
<name>A0ABS2RBF2_9BACI</name>
<keyword evidence="1" id="KW-1133">Transmembrane helix</keyword>
<feature type="transmembrane region" description="Helical" evidence="1">
    <location>
        <begin position="295"/>
        <end position="314"/>
    </location>
</feature>
<evidence type="ECO:0000313" key="3">
    <source>
        <dbReference type="Proteomes" id="UP000823485"/>
    </source>
</evidence>
<dbReference type="InterPro" id="IPR038728">
    <property type="entry name" value="YkvI-like"/>
</dbReference>
<sequence length="345" mass="37739">MKNWIDVCQVAAVYVGTVIGAGFATGREIVEFFTRFGFLGLLSILMAGFLFVILGSKIMLLSIDIKATSFEQLNEYLFGKKLAKFINLFLLVMLVGVCGVMLAGAEALFVEQLNFPKFSGMLLTTFIGLVIMAAGIKGLLAINVIVVPMMIAFNTAVLFHIVPGGNVTLWFQVEDAGNGWFAVLSAISYAGFNLALAQAVLVPLAAEINDRKTVKWGGVMGGVFLTVLLISSHICLSVLRDPRMFEIPMAVIVHESAGSLYLIYILIIYGEIFTTLIGNTYGIERQLHQYVPANPLWIILFLFIVFCLISLVKYGKLLGLLYPLFGYVSIGFLLLLLIKPAKVSP</sequence>
<dbReference type="Proteomes" id="UP000823485">
    <property type="component" value="Unassembled WGS sequence"/>
</dbReference>
<protein>
    <submittedName>
        <fullName evidence="2">Membrane protein YkvI</fullName>
    </submittedName>
</protein>
<comment type="caution">
    <text evidence="2">The sequence shown here is derived from an EMBL/GenBank/DDBJ whole genome shotgun (WGS) entry which is preliminary data.</text>
</comment>
<evidence type="ECO:0000256" key="1">
    <source>
        <dbReference type="SAM" id="Phobius"/>
    </source>
</evidence>
<feature type="transmembrane region" description="Helical" evidence="1">
    <location>
        <begin position="36"/>
        <end position="61"/>
    </location>
</feature>
<feature type="transmembrane region" description="Helical" evidence="1">
    <location>
        <begin position="7"/>
        <end position="24"/>
    </location>
</feature>
<dbReference type="PANTHER" id="PTHR37814">
    <property type="entry name" value="CONSERVED MEMBRANE PROTEIN"/>
    <property type="match status" value="1"/>
</dbReference>
<dbReference type="RefSeq" id="WP_205180101.1">
    <property type="nucleotide sequence ID" value="NZ_JAFBFH010000036.1"/>
</dbReference>
<keyword evidence="1" id="KW-0472">Membrane</keyword>
<feature type="transmembrane region" description="Helical" evidence="1">
    <location>
        <begin position="259"/>
        <end position="283"/>
    </location>
</feature>
<feature type="transmembrane region" description="Helical" evidence="1">
    <location>
        <begin position="320"/>
        <end position="338"/>
    </location>
</feature>